<dbReference type="InterPro" id="IPR006026">
    <property type="entry name" value="Peptidase_Metallo"/>
</dbReference>
<dbReference type="GO" id="GO:0006508">
    <property type="term" value="P:proteolysis"/>
    <property type="evidence" value="ECO:0007669"/>
    <property type="project" value="UniProtKB-KW"/>
</dbReference>
<evidence type="ECO:0000259" key="8">
    <source>
        <dbReference type="PROSITE" id="PS51864"/>
    </source>
</evidence>
<keyword evidence="7" id="KW-0732">Signal</keyword>
<dbReference type="OrthoDB" id="291007at2759"/>
<keyword evidence="1 6" id="KW-0645">Protease</keyword>
<dbReference type="InterPro" id="IPR001506">
    <property type="entry name" value="Peptidase_M12A"/>
</dbReference>
<dbReference type="GO" id="GO:0008270">
    <property type="term" value="F:zinc ion binding"/>
    <property type="evidence" value="ECO:0007669"/>
    <property type="project" value="UniProtKB-UniRule"/>
</dbReference>
<evidence type="ECO:0000256" key="2">
    <source>
        <dbReference type="ARBA" id="ARBA00022723"/>
    </source>
</evidence>
<dbReference type="EC" id="3.4.24.-" evidence="7"/>
<evidence type="ECO:0000256" key="4">
    <source>
        <dbReference type="ARBA" id="ARBA00022833"/>
    </source>
</evidence>
<comment type="cofactor">
    <cofactor evidence="6 7">
        <name>Zn(2+)</name>
        <dbReference type="ChEBI" id="CHEBI:29105"/>
    </cofactor>
    <text evidence="6 7">Binds 1 zinc ion per subunit.</text>
</comment>
<evidence type="ECO:0000256" key="6">
    <source>
        <dbReference type="PROSITE-ProRule" id="PRU01211"/>
    </source>
</evidence>
<keyword evidence="4 6" id="KW-0862">Zinc</keyword>
<keyword evidence="3 6" id="KW-0378">Hydrolase</keyword>
<dbReference type="Gene3D" id="3.40.390.10">
    <property type="entry name" value="Collagenase (Catalytic Domain)"/>
    <property type="match status" value="1"/>
</dbReference>
<organism evidence="9 10">
    <name type="scientific">Chironomus riparius</name>
    <dbReference type="NCBI Taxonomy" id="315576"/>
    <lineage>
        <taxon>Eukaryota</taxon>
        <taxon>Metazoa</taxon>
        <taxon>Ecdysozoa</taxon>
        <taxon>Arthropoda</taxon>
        <taxon>Hexapoda</taxon>
        <taxon>Insecta</taxon>
        <taxon>Pterygota</taxon>
        <taxon>Neoptera</taxon>
        <taxon>Endopterygota</taxon>
        <taxon>Diptera</taxon>
        <taxon>Nematocera</taxon>
        <taxon>Chironomoidea</taxon>
        <taxon>Chironomidae</taxon>
        <taxon>Chironominae</taxon>
        <taxon>Chironomus</taxon>
    </lineage>
</organism>
<dbReference type="EMBL" id="OU895877">
    <property type="protein sequence ID" value="CAG9800728.1"/>
    <property type="molecule type" value="Genomic_DNA"/>
</dbReference>
<dbReference type="InterPro" id="IPR024079">
    <property type="entry name" value="MetalloPept_cat_dom_sf"/>
</dbReference>
<dbReference type="Pfam" id="PF01400">
    <property type="entry name" value="Astacin"/>
    <property type="match status" value="1"/>
</dbReference>
<name>A0A9N9RQS9_9DIPT</name>
<dbReference type="PRINTS" id="PR00480">
    <property type="entry name" value="ASTACIN"/>
</dbReference>
<feature type="active site" evidence="6">
    <location>
        <position position="156"/>
    </location>
</feature>
<evidence type="ECO:0000313" key="9">
    <source>
        <dbReference type="EMBL" id="CAG9800728.1"/>
    </source>
</evidence>
<comment type="caution">
    <text evidence="6">Lacks conserved residue(s) required for the propagation of feature annotation.</text>
</comment>
<dbReference type="PANTHER" id="PTHR10127">
    <property type="entry name" value="DISCOIDIN, CUB, EGF, LAMININ , AND ZINC METALLOPROTEASE DOMAIN CONTAINING"/>
    <property type="match status" value="1"/>
</dbReference>
<feature type="binding site" evidence="6">
    <location>
        <position position="155"/>
    </location>
    <ligand>
        <name>Zn(2+)</name>
        <dbReference type="ChEBI" id="CHEBI:29105"/>
        <note>catalytic</note>
    </ligand>
</feature>
<keyword evidence="2 6" id="KW-0479">Metal-binding</keyword>
<gene>
    <name evidence="9" type="ORF">CHIRRI_LOCUS3667</name>
</gene>
<feature type="disulfide bond" evidence="6">
    <location>
        <begin position="103"/>
        <end position="258"/>
    </location>
</feature>
<feature type="binding site" evidence="6">
    <location>
        <position position="165"/>
    </location>
    <ligand>
        <name>Zn(2+)</name>
        <dbReference type="ChEBI" id="CHEBI:29105"/>
        <note>catalytic</note>
    </ligand>
</feature>
<evidence type="ECO:0000313" key="10">
    <source>
        <dbReference type="Proteomes" id="UP001153620"/>
    </source>
</evidence>
<accession>A0A9N9RQS9</accession>
<feature type="signal peptide" evidence="7">
    <location>
        <begin position="1"/>
        <end position="19"/>
    </location>
</feature>
<feature type="domain" description="Peptidase M12A" evidence="8">
    <location>
        <begin position="54"/>
        <end position="259"/>
    </location>
</feature>
<feature type="chain" id="PRO_5040541995" description="Metalloendopeptidase" evidence="7">
    <location>
        <begin position="20"/>
        <end position="259"/>
    </location>
</feature>
<evidence type="ECO:0000256" key="7">
    <source>
        <dbReference type="RuleBase" id="RU361183"/>
    </source>
</evidence>
<dbReference type="Proteomes" id="UP001153620">
    <property type="component" value="Chromosome 1"/>
</dbReference>
<dbReference type="CDD" id="cd04280">
    <property type="entry name" value="ZnMc_astacin_like"/>
    <property type="match status" value="1"/>
</dbReference>
<keyword evidence="10" id="KW-1185">Reference proteome</keyword>
<evidence type="ECO:0000256" key="3">
    <source>
        <dbReference type="ARBA" id="ARBA00022801"/>
    </source>
</evidence>
<dbReference type="PROSITE" id="PS51864">
    <property type="entry name" value="ASTACIN"/>
    <property type="match status" value="1"/>
</dbReference>
<keyword evidence="5 6" id="KW-0482">Metalloprotease</keyword>
<evidence type="ECO:0000256" key="5">
    <source>
        <dbReference type="ARBA" id="ARBA00023049"/>
    </source>
</evidence>
<dbReference type="InterPro" id="IPR034035">
    <property type="entry name" value="Astacin-like_dom"/>
</dbReference>
<dbReference type="AlphaFoldDB" id="A0A9N9RQS9"/>
<feature type="binding site" evidence="6">
    <location>
        <position position="159"/>
    </location>
    <ligand>
        <name>Zn(2+)</name>
        <dbReference type="ChEBI" id="CHEBI:29105"/>
        <note>catalytic</note>
    </ligand>
</feature>
<dbReference type="PANTHER" id="PTHR10127:SF780">
    <property type="entry name" value="METALLOENDOPEPTIDASE"/>
    <property type="match status" value="1"/>
</dbReference>
<dbReference type="GO" id="GO:0004222">
    <property type="term" value="F:metalloendopeptidase activity"/>
    <property type="evidence" value="ECO:0007669"/>
    <property type="project" value="UniProtKB-UniRule"/>
</dbReference>
<reference evidence="9" key="1">
    <citation type="submission" date="2022-01" db="EMBL/GenBank/DDBJ databases">
        <authorList>
            <person name="King R."/>
        </authorList>
    </citation>
    <scope>NUCLEOTIDE SEQUENCE</scope>
</reference>
<dbReference type="SMART" id="SM00235">
    <property type="entry name" value="ZnMc"/>
    <property type="match status" value="1"/>
</dbReference>
<reference evidence="9" key="2">
    <citation type="submission" date="2022-10" db="EMBL/GenBank/DDBJ databases">
        <authorList>
            <consortium name="ENA_rothamsted_submissions"/>
            <consortium name="culmorum"/>
            <person name="King R."/>
        </authorList>
    </citation>
    <scope>NUCLEOTIDE SEQUENCE</scope>
</reference>
<proteinExistence type="predicted"/>
<evidence type="ECO:0000256" key="1">
    <source>
        <dbReference type="ARBA" id="ARBA00022670"/>
    </source>
</evidence>
<sequence>MKRYTFPVWLSAVYVLCNAAPAVDLPLEEQGGFFEGDMNLTPSQIRDIFVNRNAGLLNTNYRWTPDSMGFVPVPFLIRPATPYAQAQHSTIRLAMNEIERNTCLRFIPRTNQRDYIEIFSGSGCWSRVGRNGGPQELSLAHSASGTCVTNGIVIHELIHALGFYHMQSSPNRDNFVRINYENIENGMEHNFLRYDSNAVGLFSTTYDIESIMHYSRSAFSRNGRDTITTFNPNHQNRIGQRIRMSQGDITRIRNMYNCR</sequence>
<protein>
    <recommendedName>
        <fullName evidence="7">Metalloendopeptidase</fullName>
        <ecNumber evidence="7">3.4.24.-</ecNumber>
    </recommendedName>
</protein>
<keyword evidence="6" id="KW-1015">Disulfide bond</keyword>
<dbReference type="SUPFAM" id="SSF55486">
    <property type="entry name" value="Metalloproteases ('zincins'), catalytic domain"/>
    <property type="match status" value="1"/>
</dbReference>